<keyword evidence="4 5" id="KW-0472">Membrane</keyword>
<evidence type="ECO:0000256" key="3">
    <source>
        <dbReference type="ARBA" id="ARBA00022989"/>
    </source>
</evidence>
<evidence type="ECO:0000256" key="1">
    <source>
        <dbReference type="ARBA" id="ARBA00004141"/>
    </source>
</evidence>
<comment type="caution">
    <text evidence="7">The sequence shown here is derived from an EMBL/GenBank/DDBJ whole genome shotgun (WGS) entry which is preliminary data.</text>
</comment>
<dbReference type="Pfam" id="PF00324">
    <property type="entry name" value="AA_permease"/>
    <property type="match status" value="1"/>
</dbReference>
<dbReference type="EMBL" id="BAABIL010000154">
    <property type="protein sequence ID" value="GAA4971803.1"/>
    <property type="molecule type" value="Genomic_DNA"/>
</dbReference>
<dbReference type="PIRSF" id="PIRSF006060">
    <property type="entry name" value="AA_transporter"/>
    <property type="match status" value="1"/>
</dbReference>
<dbReference type="PANTHER" id="PTHR42770">
    <property type="entry name" value="AMINO ACID TRANSPORTER-RELATED"/>
    <property type="match status" value="1"/>
</dbReference>
<dbReference type="PANTHER" id="PTHR42770:SF8">
    <property type="entry name" value="PUTRESCINE IMPORTER PUUP"/>
    <property type="match status" value="1"/>
</dbReference>
<accession>A0ABP9HJ02</accession>
<evidence type="ECO:0000313" key="8">
    <source>
        <dbReference type="Proteomes" id="UP001501195"/>
    </source>
</evidence>
<evidence type="ECO:0000256" key="5">
    <source>
        <dbReference type="SAM" id="Phobius"/>
    </source>
</evidence>
<keyword evidence="8" id="KW-1185">Reference proteome</keyword>
<feature type="transmembrane region" description="Helical" evidence="5">
    <location>
        <begin position="420"/>
        <end position="439"/>
    </location>
</feature>
<dbReference type="InterPro" id="IPR004841">
    <property type="entry name" value="AA-permease/SLC12A_dom"/>
</dbReference>
<protein>
    <submittedName>
        <fullName evidence="7">Amino acid permease</fullName>
    </submittedName>
</protein>
<keyword evidence="2 5" id="KW-0812">Transmembrane</keyword>
<feature type="transmembrane region" description="Helical" evidence="5">
    <location>
        <begin position="294"/>
        <end position="318"/>
    </location>
</feature>
<feature type="transmembrane region" description="Helical" evidence="5">
    <location>
        <begin position="339"/>
        <end position="358"/>
    </location>
</feature>
<name>A0ABP9HJ02_9ACTN</name>
<feature type="transmembrane region" description="Helical" evidence="5">
    <location>
        <begin position="59"/>
        <end position="79"/>
    </location>
</feature>
<proteinExistence type="predicted"/>
<reference evidence="8" key="1">
    <citation type="journal article" date="2019" name="Int. J. Syst. Evol. Microbiol.">
        <title>The Global Catalogue of Microorganisms (GCM) 10K type strain sequencing project: providing services to taxonomists for standard genome sequencing and annotation.</title>
        <authorList>
            <consortium name="The Broad Institute Genomics Platform"/>
            <consortium name="The Broad Institute Genome Sequencing Center for Infectious Disease"/>
            <person name="Wu L."/>
            <person name="Ma J."/>
        </authorList>
    </citation>
    <scope>NUCLEOTIDE SEQUENCE [LARGE SCALE GENOMIC DNA]</scope>
    <source>
        <strain evidence="8">JCM 18126</strain>
    </source>
</reference>
<feature type="transmembrane region" description="Helical" evidence="5">
    <location>
        <begin position="165"/>
        <end position="185"/>
    </location>
</feature>
<feature type="transmembrane region" description="Helical" evidence="5">
    <location>
        <begin position="364"/>
        <end position="384"/>
    </location>
</feature>
<feature type="transmembrane region" description="Helical" evidence="5">
    <location>
        <begin position="396"/>
        <end position="414"/>
    </location>
</feature>
<feature type="transmembrane region" description="Helical" evidence="5">
    <location>
        <begin position="138"/>
        <end position="158"/>
    </location>
</feature>
<evidence type="ECO:0000313" key="7">
    <source>
        <dbReference type="EMBL" id="GAA4971803.1"/>
    </source>
</evidence>
<evidence type="ECO:0000256" key="2">
    <source>
        <dbReference type="ARBA" id="ARBA00022692"/>
    </source>
</evidence>
<feature type="transmembrane region" description="Helical" evidence="5">
    <location>
        <begin position="23"/>
        <end position="47"/>
    </location>
</feature>
<gene>
    <name evidence="7" type="ORF">GCM10023225_11900</name>
</gene>
<dbReference type="Gene3D" id="1.20.1740.10">
    <property type="entry name" value="Amino acid/polyamine transporter I"/>
    <property type="match status" value="1"/>
</dbReference>
<organism evidence="7 8">
    <name type="scientific">Kineococcus glutinatus</name>
    <dbReference type="NCBI Taxonomy" id="1070872"/>
    <lineage>
        <taxon>Bacteria</taxon>
        <taxon>Bacillati</taxon>
        <taxon>Actinomycetota</taxon>
        <taxon>Actinomycetes</taxon>
        <taxon>Kineosporiales</taxon>
        <taxon>Kineosporiaceae</taxon>
        <taxon>Kineococcus</taxon>
    </lineage>
</organism>
<feature type="transmembrane region" description="Helical" evidence="5">
    <location>
        <begin position="100"/>
        <end position="126"/>
    </location>
</feature>
<feature type="domain" description="Amino acid permease/ SLC12A" evidence="6">
    <location>
        <begin position="29"/>
        <end position="380"/>
    </location>
</feature>
<comment type="subcellular location">
    <subcellularLocation>
        <location evidence="1">Membrane</location>
        <topology evidence="1">Multi-pass membrane protein</topology>
    </subcellularLocation>
</comment>
<feature type="transmembrane region" description="Helical" evidence="5">
    <location>
        <begin position="205"/>
        <end position="227"/>
    </location>
</feature>
<dbReference type="RefSeq" id="WP_345711481.1">
    <property type="nucleotide sequence ID" value="NZ_BAABIL010000154.1"/>
</dbReference>
<dbReference type="InterPro" id="IPR050367">
    <property type="entry name" value="APC_superfamily"/>
</dbReference>
<sequence length="463" mass="48696">MSRASAPPATTSNQAPRVRMRRVLGVPSLVVFGLAYMVPLTVFTTYGLVTDMTGGHLPLAYVVTLAAMLFTAYSYGWMVRAHPSAGSAYTYTRRAFGPHAGFLTGWTLLLDYVFLPMINYLVIGIYLAEAVPAVPAPVWVLASIALVTALNVLGITLVNRMNVALLAVQGVFLAVFVVAALRTVAGDGAPSLTAPFWSAGTDVSAVLAGSAILCLSFLGFDAVSTLAEEAKDARRTIPRAILTSALAGGVLFVVVAWVGHLVLPDHTSFTDVDSASLDVMAAAGGDLLEAFFTAAYVAGCFASAMASQAGVSRILYAMGRDRVLPRRLFGTLHARHRTPVAAVLAVGLVSCLALSISLELAAAMVSFGALVAFSFVNLSVVKHYLVDSGRRGAGDVVRFGVLPGTGVLLTLWLWTSLSGTTFAVGLTWIAVGFVYLVGLTRAFRRPVPELALDEVEGAPEPVR</sequence>
<evidence type="ECO:0000256" key="4">
    <source>
        <dbReference type="ARBA" id="ARBA00023136"/>
    </source>
</evidence>
<keyword evidence="3 5" id="KW-1133">Transmembrane helix</keyword>
<feature type="transmembrane region" description="Helical" evidence="5">
    <location>
        <begin position="239"/>
        <end position="263"/>
    </location>
</feature>
<evidence type="ECO:0000259" key="6">
    <source>
        <dbReference type="Pfam" id="PF00324"/>
    </source>
</evidence>
<dbReference type="Proteomes" id="UP001501195">
    <property type="component" value="Unassembled WGS sequence"/>
</dbReference>